<keyword evidence="4" id="KW-0808">Transferase</keyword>
<dbReference type="Proteomes" id="UP000007177">
    <property type="component" value="Chromosome"/>
</dbReference>
<reference evidence="11" key="1">
    <citation type="submission" date="2011-07" db="EMBL/GenBank/DDBJ databases">
        <title>Complete genome sequence of Acetobacterium woodii.</title>
        <authorList>
            <person name="Poehlein A."/>
            <person name="Schmidt S."/>
            <person name="Kaster A.-K."/>
            <person name="Goenrich M."/>
            <person name="Vollmers J."/>
            <person name="Thuermer A."/>
            <person name="Gottschalk G."/>
            <person name="Thauer R.K."/>
            <person name="Daniel R."/>
            <person name="Mueller V."/>
        </authorList>
    </citation>
    <scope>NUCLEOTIDE SEQUENCE [LARGE SCALE GENOMIC DNA]</scope>
    <source>
        <strain evidence="11">ATCC 29683 / DSM 1030 / JCM 2381 / KCTC 1655 / WB1</strain>
    </source>
</reference>
<feature type="transmembrane region" description="Helical" evidence="8">
    <location>
        <begin position="362"/>
        <end position="381"/>
    </location>
</feature>
<reference evidence="10 11" key="2">
    <citation type="journal article" date="2012" name="PLoS ONE">
        <title>An ancient pathway combining carbon dioxide fixation with the generation and utilization of a sodium ion gradient for ATP synthesis.</title>
        <authorList>
            <person name="Poehlein A."/>
            <person name="Schmidt S."/>
            <person name="Kaster A.K."/>
            <person name="Goenrich M."/>
            <person name="Vollmers J."/>
            <person name="Thurmer A."/>
            <person name="Bertsch J."/>
            <person name="Schuchmann K."/>
            <person name="Voigt B."/>
            <person name="Hecker M."/>
            <person name="Daniel R."/>
            <person name="Thauer R.K."/>
            <person name="Gottschalk G."/>
            <person name="Muller V."/>
        </authorList>
    </citation>
    <scope>NUCLEOTIDE SEQUENCE [LARGE SCALE GENOMIC DNA]</scope>
    <source>
        <strain evidence="11">ATCC 29683 / DSM 1030 / JCM 2381 / KCTC 1655 / WB1</strain>
    </source>
</reference>
<comment type="subcellular location">
    <subcellularLocation>
        <location evidence="1">Cell membrane</location>
        <topology evidence="1">Multi-pass membrane protein</topology>
    </subcellularLocation>
</comment>
<keyword evidence="3" id="KW-0328">Glycosyltransferase</keyword>
<dbReference type="PANTHER" id="PTHR33908">
    <property type="entry name" value="MANNOSYLTRANSFERASE YKCB-RELATED"/>
    <property type="match status" value="1"/>
</dbReference>
<feature type="transmembrane region" description="Helical" evidence="8">
    <location>
        <begin position="283"/>
        <end position="302"/>
    </location>
</feature>
<dbReference type="GO" id="GO:0016763">
    <property type="term" value="F:pentosyltransferase activity"/>
    <property type="evidence" value="ECO:0007669"/>
    <property type="project" value="TreeGrafter"/>
</dbReference>
<dbReference type="EMBL" id="CP002987">
    <property type="protein sequence ID" value="AFA49009.1"/>
    <property type="molecule type" value="Genomic_DNA"/>
</dbReference>
<dbReference type="RefSeq" id="WP_014356609.1">
    <property type="nucleotide sequence ID" value="NC_016894.1"/>
</dbReference>
<dbReference type="KEGG" id="awo:Awo_c22350"/>
<dbReference type="HOGENOM" id="CLU_518472_0_0_9"/>
<feature type="transmembrane region" description="Helical" evidence="8">
    <location>
        <begin position="142"/>
        <end position="161"/>
    </location>
</feature>
<sequence length="517" mass="60304">MQSWKKIFLFENLIYLFLILFFIGNLLFLTSFPYVHSDESWLSGLSRNIITQHNISVTEPFFDAYQRNPHAIRLLFHLLQGLMIPFFGYTIFSFRLISLLFSVGTLYFFYRLALITLKTPKTALLTTVLMSLDLQYLYASHFARQEIILVFALVLSVYLLINPIDAHTYKRDLAIGTVVGLSIGIHPNSFIIAVAIGLTYCYLGYKKKIHLKNLLVFISVVLLFCLFFIGLSLYMDPSYLTHYSQHGKNFGVYDNIENKCADFIFFYQRIFNGDSIEYYMPNIQFQLILFSLSLILAIIYFLKGKNRLLTRKLAPILIMVLGINLGLLAIGRFNVTSIVLLFPFMYLLTATLLTYLDKKNGLLILLILVTAINTVIQIQPYKSSYHAYCAQISQFVSKDDHVLGNLNSEYCFTNDQFWDYRNLQYLDEQKISFSNYITTRKIKYIIYYDELDYIYANHPKYDIMYGDLTTVYPEMKTFLELHCTEIYQFSDSTYGTNLAPLIDQKPWQIHIFKVNDI</sequence>
<dbReference type="InterPro" id="IPR050297">
    <property type="entry name" value="LipidA_mod_glycosyltrf_83"/>
</dbReference>
<evidence type="ECO:0000256" key="5">
    <source>
        <dbReference type="ARBA" id="ARBA00022692"/>
    </source>
</evidence>
<keyword evidence="7 8" id="KW-0472">Membrane</keyword>
<evidence type="ECO:0000259" key="9">
    <source>
        <dbReference type="Pfam" id="PF02366"/>
    </source>
</evidence>
<evidence type="ECO:0000256" key="3">
    <source>
        <dbReference type="ARBA" id="ARBA00022676"/>
    </source>
</evidence>
<evidence type="ECO:0000313" key="10">
    <source>
        <dbReference type="EMBL" id="AFA49009.1"/>
    </source>
</evidence>
<proteinExistence type="predicted"/>
<evidence type="ECO:0000256" key="2">
    <source>
        <dbReference type="ARBA" id="ARBA00022475"/>
    </source>
</evidence>
<dbReference type="STRING" id="931626.Awo_c22350"/>
<dbReference type="eggNOG" id="COG1807">
    <property type="taxonomic scope" value="Bacteria"/>
</dbReference>
<dbReference type="GO" id="GO:0005886">
    <property type="term" value="C:plasma membrane"/>
    <property type="evidence" value="ECO:0007669"/>
    <property type="project" value="UniProtKB-SubCell"/>
</dbReference>
<feature type="domain" description="ArnT-like N-terminal" evidence="9">
    <location>
        <begin position="88"/>
        <end position="239"/>
    </location>
</feature>
<evidence type="ECO:0000256" key="4">
    <source>
        <dbReference type="ARBA" id="ARBA00022679"/>
    </source>
</evidence>
<dbReference type="Pfam" id="PF02366">
    <property type="entry name" value="PMT"/>
    <property type="match status" value="1"/>
</dbReference>
<dbReference type="PANTHER" id="PTHR33908:SF11">
    <property type="entry name" value="MEMBRANE PROTEIN"/>
    <property type="match status" value="1"/>
</dbReference>
<keyword evidence="5 8" id="KW-0812">Transmembrane</keyword>
<evidence type="ECO:0000256" key="6">
    <source>
        <dbReference type="ARBA" id="ARBA00022989"/>
    </source>
</evidence>
<gene>
    <name evidence="10" type="ordered locus">Awo_c22350</name>
</gene>
<keyword evidence="6 8" id="KW-1133">Transmembrane helix</keyword>
<feature type="transmembrane region" description="Helical" evidence="8">
    <location>
        <begin position="214"/>
        <end position="235"/>
    </location>
</feature>
<evidence type="ECO:0000256" key="1">
    <source>
        <dbReference type="ARBA" id="ARBA00004651"/>
    </source>
</evidence>
<evidence type="ECO:0000256" key="7">
    <source>
        <dbReference type="ARBA" id="ARBA00023136"/>
    </source>
</evidence>
<evidence type="ECO:0000313" key="11">
    <source>
        <dbReference type="Proteomes" id="UP000007177"/>
    </source>
</evidence>
<feature type="transmembrane region" description="Helical" evidence="8">
    <location>
        <begin position="12"/>
        <end position="35"/>
    </location>
</feature>
<dbReference type="GO" id="GO:0009103">
    <property type="term" value="P:lipopolysaccharide biosynthetic process"/>
    <property type="evidence" value="ECO:0007669"/>
    <property type="project" value="UniProtKB-ARBA"/>
</dbReference>
<keyword evidence="11" id="KW-1185">Reference proteome</keyword>
<dbReference type="OrthoDB" id="369463at2"/>
<feature type="transmembrane region" description="Helical" evidence="8">
    <location>
        <begin position="314"/>
        <end position="331"/>
    </location>
</feature>
<organism evidence="10 11">
    <name type="scientific">Acetobacterium woodii (strain ATCC 29683 / DSM 1030 / JCM 2381 / KCTC 1655 / WB1)</name>
    <dbReference type="NCBI Taxonomy" id="931626"/>
    <lineage>
        <taxon>Bacteria</taxon>
        <taxon>Bacillati</taxon>
        <taxon>Bacillota</taxon>
        <taxon>Clostridia</taxon>
        <taxon>Eubacteriales</taxon>
        <taxon>Eubacteriaceae</taxon>
        <taxon>Acetobacterium</taxon>
    </lineage>
</organism>
<feature type="transmembrane region" description="Helical" evidence="8">
    <location>
        <begin position="337"/>
        <end position="355"/>
    </location>
</feature>
<feature type="transmembrane region" description="Helical" evidence="8">
    <location>
        <begin position="86"/>
        <end position="110"/>
    </location>
</feature>
<dbReference type="AlphaFoldDB" id="H6LC61"/>
<protein>
    <submittedName>
        <fullName evidence="10">Putative membrane protein</fullName>
    </submittedName>
</protein>
<name>H6LC61_ACEWD</name>
<accession>H6LC61</accession>
<dbReference type="InterPro" id="IPR003342">
    <property type="entry name" value="ArnT-like_N"/>
</dbReference>
<feature type="transmembrane region" description="Helical" evidence="8">
    <location>
        <begin position="173"/>
        <end position="202"/>
    </location>
</feature>
<evidence type="ECO:0000256" key="8">
    <source>
        <dbReference type="SAM" id="Phobius"/>
    </source>
</evidence>
<keyword evidence="2" id="KW-1003">Cell membrane</keyword>